<evidence type="ECO:0000256" key="1">
    <source>
        <dbReference type="SAM" id="Phobius"/>
    </source>
</evidence>
<evidence type="ECO:0000313" key="3">
    <source>
        <dbReference type="Proteomes" id="UP001303046"/>
    </source>
</evidence>
<feature type="transmembrane region" description="Helical" evidence="1">
    <location>
        <begin position="46"/>
        <end position="64"/>
    </location>
</feature>
<dbReference type="Proteomes" id="UP001303046">
    <property type="component" value="Unassembled WGS sequence"/>
</dbReference>
<dbReference type="EMBL" id="JAVFWL010000001">
    <property type="protein sequence ID" value="KAK6725808.1"/>
    <property type="molecule type" value="Genomic_DNA"/>
</dbReference>
<keyword evidence="1" id="KW-0472">Membrane</keyword>
<keyword evidence="1" id="KW-1133">Transmembrane helix</keyword>
<protein>
    <submittedName>
        <fullName evidence="2">Uncharacterized protein</fullName>
    </submittedName>
</protein>
<name>A0ABR1BL09_NECAM</name>
<comment type="caution">
    <text evidence="2">The sequence shown here is derived from an EMBL/GenBank/DDBJ whole genome shotgun (WGS) entry which is preliminary data.</text>
</comment>
<organism evidence="2 3">
    <name type="scientific">Necator americanus</name>
    <name type="common">Human hookworm</name>
    <dbReference type="NCBI Taxonomy" id="51031"/>
    <lineage>
        <taxon>Eukaryota</taxon>
        <taxon>Metazoa</taxon>
        <taxon>Ecdysozoa</taxon>
        <taxon>Nematoda</taxon>
        <taxon>Chromadorea</taxon>
        <taxon>Rhabditida</taxon>
        <taxon>Rhabditina</taxon>
        <taxon>Rhabditomorpha</taxon>
        <taxon>Strongyloidea</taxon>
        <taxon>Ancylostomatidae</taxon>
        <taxon>Bunostominae</taxon>
        <taxon>Necator</taxon>
    </lineage>
</organism>
<keyword evidence="1" id="KW-0812">Transmembrane</keyword>
<gene>
    <name evidence="2" type="primary">Necator_chrI.g366</name>
    <name evidence="2" type="ORF">RB195_004245</name>
</gene>
<proteinExistence type="predicted"/>
<reference evidence="2 3" key="1">
    <citation type="submission" date="2023-08" db="EMBL/GenBank/DDBJ databases">
        <title>A Necator americanus chromosomal reference genome.</title>
        <authorList>
            <person name="Ilik V."/>
            <person name="Petrzelkova K.J."/>
            <person name="Pardy F."/>
            <person name="Fuh T."/>
            <person name="Niatou-Singa F.S."/>
            <person name="Gouil Q."/>
            <person name="Baker L."/>
            <person name="Ritchie M.E."/>
            <person name="Jex A.R."/>
            <person name="Gazzola D."/>
            <person name="Li H."/>
            <person name="Toshio Fujiwara R."/>
            <person name="Zhan B."/>
            <person name="Aroian R.V."/>
            <person name="Pafco B."/>
            <person name="Schwarz E.M."/>
        </authorList>
    </citation>
    <scope>NUCLEOTIDE SEQUENCE [LARGE SCALE GENOMIC DNA]</scope>
    <source>
        <strain evidence="2 3">Aroian</strain>
        <tissue evidence="2">Whole animal</tissue>
    </source>
</reference>
<evidence type="ECO:0000313" key="2">
    <source>
        <dbReference type="EMBL" id="KAK6725808.1"/>
    </source>
</evidence>
<keyword evidence="3" id="KW-1185">Reference proteome</keyword>
<feature type="transmembrane region" description="Helical" evidence="1">
    <location>
        <begin position="71"/>
        <end position="95"/>
    </location>
</feature>
<accession>A0ABR1BL09</accession>
<sequence length="348" mass="39086">MCIDRKSFTFCKCIHITELIYIVYVTTAITHTVPILFLLFYAQWLALIAAAIIAIAHIFFAVAIHKESYRLLVIFIVYQCGAVIALIALDIWALIIMEMFPGTSIFAENCRKTNPTNYNECVRLKAAILGGVTLADTIINLAFVAPVLKSYFLFLRESPISPSSTAKISRFSAPGIGDAALDRERYFGSVDVPYFRKFSANPQQGPFRAQPFTVYAPLRDPLALGDTGLPQQYANPTTGNSAYANPAGTLYQQQNPLFVSRMPDDKELTAQQSYLPVFVQKVVQLLNDILDTIQYSIGKPRRILTFCKRDLVDVIENIREILTNHIGLLVIREVSEDPDIVERMNPHR</sequence>
<feature type="transmembrane region" description="Helical" evidence="1">
    <location>
        <begin position="21"/>
        <end position="40"/>
    </location>
</feature>